<dbReference type="Proteomes" id="UP000001194">
    <property type="component" value="Unassembled WGS sequence"/>
</dbReference>
<name>B0DQ06_LACBS</name>
<keyword evidence="1" id="KW-0812">Transmembrane</keyword>
<dbReference type="HOGENOM" id="CLU_1603008_0_0_1"/>
<dbReference type="RefSeq" id="XP_001886005.1">
    <property type="nucleotide sequence ID" value="XM_001885970.1"/>
</dbReference>
<evidence type="ECO:0000256" key="1">
    <source>
        <dbReference type="SAM" id="Phobius"/>
    </source>
</evidence>
<dbReference type="AlphaFoldDB" id="B0DQ06"/>
<dbReference type="KEGG" id="lbc:LACBIDRAFT_307383"/>
<reference evidence="2 3" key="1">
    <citation type="journal article" date="2008" name="Nature">
        <title>The genome of Laccaria bicolor provides insights into mycorrhizal symbiosis.</title>
        <authorList>
            <person name="Martin F."/>
            <person name="Aerts A."/>
            <person name="Ahren D."/>
            <person name="Brun A."/>
            <person name="Danchin E.G.J."/>
            <person name="Duchaussoy F."/>
            <person name="Gibon J."/>
            <person name="Kohler A."/>
            <person name="Lindquist E."/>
            <person name="Pereda V."/>
            <person name="Salamov A."/>
            <person name="Shapiro H.J."/>
            <person name="Wuyts J."/>
            <person name="Blaudez D."/>
            <person name="Buee M."/>
            <person name="Brokstein P."/>
            <person name="Canbaeck B."/>
            <person name="Cohen D."/>
            <person name="Courty P.E."/>
            <person name="Coutinho P.M."/>
            <person name="Delaruelle C."/>
            <person name="Detter J.C."/>
            <person name="Deveau A."/>
            <person name="DiFazio S."/>
            <person name="Duplessis S."/>
            <person name="Fraissinet-Tachet L."/>
            <person name="Lucic E."/>
            <person name="Frey-Klett P."/>
            <person name="Fourrey C."/>
            <person name="Feussner I."/>
            <person name="Gay G."/>
            <person name="Grimwood J."/>
            <person name="Hoegger P.J."/>
            <person name="Jain P."/>
            <person name="Kilaru S."/>
            <person name="Labbe J."/>
            <person name="Lin Y.C."/>
            <person name="Legue V."/>
            <person name="Le Tacon F."/>
            <person name="Marmeisse R."/>
            <person name="Melayah D."/>
            <person name="Montanini B."/>
            <person name="Muratet M."/>
            <person name="Nehls U."/>
            <person name="Niculita-Hirzel H."/>
            <person name="Oudot-Le Secq M.P."/>
            <person name="Peter M."/>
            <person name="Quesneville H."/>
            <person name="Rajashekar B."/>
            <person name="Reich M."/>
            <person name="Rouhier N."/>
            <person name="Schmutz J."/>
            <person name="Yin T."/>
            <person name="Chalot M."/>
            <person name="Henrissat B."/>
            <person name="Kuees U."/>
            <person name="Lucas S."/>
            <person name="Van de Peer Y."/>
            <person name="Podila G.K."/>
            <person name="Polle A."/>
            <person name="Pukkila P.J."/>
            <person name="Richardson P.M."/>
            <person name="Rouze P."/>
            <person name="Sanders I.R."/>
            <person name="Stajich J.E."/>
            <person name="Tunlid A."/>
            <person name="Tuskan G."/>
            <person name="Grigoriev I.V."/>
        </authorList>
    </citation>
    <scope>NUCLEOTIDE SEQUENCE [LARGE SCALE GENOMIC DNA]</scope>
    <source>
        <strain evidence="3">S238N-H82 / ATCC MYA-4686</strain>
    </source>
</reference>
<keyword evidence="1" id="KW-0472">Membrane</keyword>
<keyword evidence="1" id="KW-1133">Transmembrane helix</keyword>
<dbReference type="InParanoid" id="B0DQ06"/>
<accession>B0DQ06</accession>
<dbReference type="EMBL" id="DS547125">
    <property type="protein sequence ID" value="EDR03209.1"/>
    <property type="molecule type" value="Genomic_DNA"/>
</dbReference>
<evidence type="ECO:0000313" key="2">
    <source>
        <dbReference type="EMBL" id="EDR03209.1"/>
    </source>
</evidence>
<keyword evidence="3" id="KW-1185">Reference proteome</keyword>
<organism evidence="3">
    <name type="scientific">Laccaria bicolor (strain S238N-H82 / ATCC MYA-4686)</name>
    <name type="common">Bicoloured deceiver</name>
    <name type="synonym">Laccaria laccata var. bicolor</name>
    <dbReference type="NCBI Taxonomy" id="486041"/>
    <lineage>
        <taxon>Eukaryota</taxon>
        <taxon>Fungi</taxon>
        <taxon>Dikarya</taxon>
        <taxon>Basidiomycota</taxon>
        <taxon>Agaricomycotina</taxon>
        <taxon>Agaricomycetes</taxon>
        <taxon>Agaricomycetidae</taxon>
        <taxon>Agaricales</taxon>
        <taxon>Agaricineae</taxon>
        <taxon>Hydnangiaceae</taxon>
        <taxon>Laccaria</taxon>
    </lineage>
</organism>
<protein>
    <submittedName>
        <fullName evidence="2">Predicted protein</fullName>
    </submittedName>
</protein>
<gene>
    <name evidence="2" type="ORF">LACBIDRAFT_307383</name>
</gene>
<feature type="transmembrane region" description="Helical" evidence="1">
    <location>
        <begin position="20"/>
        <end position="41"/>
    </location>
</feature>
<dbReference type="GeneID" id="6081638"/>
<sequence length="166" mass="18674">MNHPILSSPTFLFFPRPIPVFYLSGPLLLLLLLHLHLPCLIHLNSSLDTHRFDLVTPLPSNLITFRRQWPTHKNSLLHQCVRPTTLETSYILTFCLFCGLSLFHCMSGRVSTATFIPIPLSSITLPSPSSHAADQISQFFLSTLLRVKSVSDTFVISLLLGSMLEF</sequence>
<evidence type="ECO:0000313" key="3">
    <source>
        <dbReference type="Proteomes" id="UP000001194"/>
    </source>
</evidence>
<proteinExistence type="predicted"/>